<reference evidence="1" key="2">
    <citation type="journal article" date="2018" name="Nat. Commun.">
        <title>Tailed giant Tupanvirus possesses the most complete translational apparatus of the known virosphere.</title>
        <authorList>
            <person name="Abrahao J."/>
            <person name="Silva L."/>
            <person name="Silva L.S."/>
            <person name="Khalil J.Y.B."/>
            <person name="Rodrigues R."/>
            <person name="Arantes T."/>
            <person name="Assis F."/>
            <person name="Boratto P."/>
            <person name="Andrade M."/>
            <person name="Kroon E.G."/>
            <person name="Ribeiro B."/>
            <person name="Bergier I."/>
            <person name="Seligmann H."/>
            <person name="Ghigo E."/>
            <person name="Colson P."/>
            <person name="Levasseur A."/>
            <person name="Kroemer G."/>
            <person name="Raoult D."/>
            <person name="La Scola B."/>
        </authorList>
    </citation>
    <scope>NUCLEOTIDE SEQUENCE [LARGE SCALE GENOMIC DNA]</scope>
    <source>
        <strain evidence="1">Soda lake</strain>
    </source>
</reference>
<reference evidence="1" key="1">
    <citation type="submission" date="2017-01" db="EMBL/GenBank/DDBJ databases">
        <authorList>
            <person name="Assis F.L."/>
            <person name="Abrahao J.S."/>
            <person name="Silva L."/>
            <person name="Khalil J.B."/>
            <person name="Rodrigues R."/>
            <person name="Silva L.S."/>
            <person name="Arantes T."/>
            <person name="Boratto P."/>
            <person name="Andrade M."/>
            <person name="Kroon E.G."/>
            <person name="Ribeiro B."/>
            <person name="Bergier I."/>
            <person name="Seligmann H."/>
            <person name="Ghigo E."/>
            <person name="Colson P."/>
            <person name="Levasseur A."/>
            <person name="Raoult D."/>
            <person name="Scola B.L."/>
        </authorList>
    </citation>
    <scope>NUCLEOTIDE SEQUENCE</scope>
    <source>
        <strain evidence="1">Soda lake</strain>
    </source>
</reference>
<dbReference type="EMBL" id="KY523104">
    <property type="protein sequence ID" value="QKU35126.1"/>
    <property type="molecule type" value="Genomic_DNA"/>
</dbReference>
<evidence type="ECO:0000313" key="1">
    <source>
        <dbReference type="EMBL" id="QKU35126.1"/>
    </source>
</evidence>
<dbReference type="KEGG" id="vg:80518545"/>
<proteinExistence type="predicted"/>
<dbReference type="RefSeq" id="YP_010781781.1">
    <property type="nucleotide sequence ID" value="NC_075039.1"/>
</dbReference>
<protein>
    <submittedName>
        <fullName evidence="1">Putative orfan</fullName>
    </submittedName>
</protein>
<organism evidence="1">
    <name type="scientific">Tupanvirus soda lake</name>
    <dbReference type="NCBI Taxonomy" id="2126985"/>
    <lineage>
        <taxon>Viruses</taxon>
        <taxon>Varidnaviria</taxon>
        <taxon>Bamfordvirae</taxon>
        <taxon>Nucleocytoviricota</taxon>
        <taxon>Megaviricetes</taxon>
        <taxon>Imitervirales</taxon>
        <taxon>Mimiviridae</taxon>
        <taxon>Megamimivirinae</taxon>
        <taxon>Tupanvirus</taxon>
        <taxon>Tupanvirus salinum</taxon>
    </lineage>
</organism>
<dbReference type="GeneID" id="80518545"/>
<name>A0A6N1NUA0_9VIRU</name>
<accession>A0A6N1NUA0</accession>
<sequence>MNITNIQHEEPVVIACNSYFFYENDDTNLSQKIAYDELCNTYSNEINKKLHESAKYNYYCVPPEYKDEYCIMFGGKVLFHSKDEEKTMEEYKKLSEHLTVTLCVPVVHEVSSN</sequence>